<accession>U9UUL5</accession>
<reference evidence="1" key="1">
    <citation type="submission" date="2013-07" db="EMBL/GenBank/DDBJ databases">
        <title>The genome of an arbuscular mycorrhizal fungus provides insights into the evolution of the oldest plant symbiosis.</title>
        <authorList>
            <consortium name="DOE Joint Genome Institute"/>
            <person name="Tisserant E."/>
            <person name="Malbreil M."/>
            <person name="Kuo A."/>
            <person name="Kohler A."/>
            <person name="Symeonidi A."/>
            <person name="Balestrini R."/>
            <person name="Charron P."/>
            <person name="Duensing N."/>
            <person name="Frei-dit-Frey N."/>
            <person name="Gianinazzi-Pearson V."/>
            <person name="Gilbert B."/>
            <person name="Handa Y."/>
            <person name="Hijri M."/>
            <person name="Kaul R."/>
            <person name="Kawaguchi M."/>
            <person name="Krajinski F."/>
            <person name="Lammers P."/>
            <person name="Lapierre D."/>
            <person name="Masclaux F.G."/>
            <person name="Murat C."/>
            <person name="Morin E."/>
            <person name="Ndikumana S."/>
            <person name="Pagni M."/>
            <person name="Petitpierre D."/>
            <person name="Requena N."/>
            <person name="Rosikiewicz P."/>
            <person name="Riley R."/>
            <person name="Saito K."/>
            <person name="San Clemente H."/>
            <person name="Shapiro H."/>
            <person name="van Tuinen D."/>
            <person name="Becard G."/>
            <person name="Bonfante P."/>
            <person name="Paszkowski U."/>
            <person name="Shachar-Hill Y."/>
            <person name="Young J.P."/>
            <person name="Sanders I.R."/>
            <person name="Henrissat B."/>
            <person name="Rensing S.A."/>
            <person name="Grigoriev I.V."/>
            <person name="Corradi N."/>
            <person name="Roux C."/>
            <person name="Martin F."/>
        </authorList>
    </citation>
    <scope>NUCLEOTIDE SEQUENCE</scope>
    <source>
        <strain evidence="1">DAOM 197198</strain>
    </source>
</reference>
<gene>
    <name evidence="1" type="ORF">GLOINDRAFT_14793</name>
</gene>
<organism evidence="1">
    <name type="scientific">Rhizophagus irregularis (strain DAOM 181602 / DAOM 197198 / MUCL 43194)</name>
    <name type="common">Arbuscular mycorrhizal fungus</name>
    <name type="synonym">Glomus intraradices</name>
    <dbReference type="NCBI Taxonomy" id="747089"/>
    <lineage>
        <taxon>Eukaryota</taxon>
        <taxon>Fungi</taxon>
        <taxon>Fungi incertae sedis</taxon>
        <taxon>Mucoromycota</taxon>
        <taxon>Glomeromycotina</taxon>
        <taxon>Glomeromycetes</taxon>
        <taxon>Glomerales</taxon>
        <taxon>Glomeraceae</taxon>
        <taxon>Rhizophagus</taxon>
    </lineage>
</organism>
<name>U9UUL5_RHIID</name>
<evidence type="ECO:0000313" key="1">
    <source>
        <dbReference type="EMBL" id="ESA24055.1"/>
    </source>
</evidence>
<sequence>MIKLIEKSNFRFESLQLHAGDFATRASEQRMAALEGGTNAISTSSGQAAQ</sequence>
<proteinExistence type="predicted"/>
<dbReference type="EMBL" id="KE392238">
    <property type="protein sequence ID" value="ESA24055.1"/>
    <property type="molecule type" value="Genomic_DNA"/>
</dbReference>
<dbReference type="HOGENOM" id="CLU_3125721_0_0_1"/>
<dbReference type="AlphaFoldDB" id="U9UUL5"/>
<protein>
    <submittedName>
        <fullName evidence="1">Uncharacterized protein</fullName>
    </submittedName>
</protein>